<keyword evidence="1" id="KW-1133">Transmembrane helix</keyword>
<comment type="caution">
    <text evidence="2">The sequence shown here is derived from an EMBL/GenBank/DDBJ whole genome shotgun (WGS) entry which is preliminary data.</text>
</comment>
<feature type="non-terminal residue" evidence="2">
    <location>
        <position position="198"/>
    </location>
</feature>
<dbReference type="AlphaFoldDB" id="A0A1V9Y427"/>
<evidence type="ECO:0000313" key="3">
    <source>
        <dbReference type="Proteomes" id="UP000243579"/>
    </source>
</evidence>
<evidence type="ECO:0000313" key="2">
    <source>
        <dbReference type="EMBL" id="OQR80457.1"/>
    </source>
</evidence>
<reference evidence="2 3" key="1">
    <citation type="journal article" date="2014" name="Genome Biol. Evol.">
        <title>The secreted proteins of Achlya hypogyna and Thraustotheca clavata identify the ancestral oomycete secretome and reveal gene acquisitions by horizontal gene transfer.</title>
        <authorList>
            <person name="Misner I."/>
            <person name="Blouin N."/>
            <person name="Leonard G."/>
            <person name="Richards T.A."/>
            <person name="Lane C.E."/>
        </authorList>
    </citation>
    <scope>NUCLEOTIDE SEQUENCE [LARGE SCALE GENOMIC DNA]</scope>
    <source>
        <strain evidence="2 3">ATCC 48635</strain>
    </source>
</reference>
<protein>
    <submittedName>
        <fullName evidence="2">Uncharacterized protein</fullName>
    </submittedName>
</protein>
<keyword evidence="1" id="KW-0812">Transmembrane</keyword>
<proteinExistence type="predicted"/>
<organism evidence="2 3">
    <name type="scientific">Achlya hypogyna</name>
    <name type="common">Oomycete</name>
    <name type="synonym">Protoachlya hypogyna</name>
    <dbReference type="NCBI Taxonomy" id="1202772"/>
    <lineage>
        <taxon>Eukaryota</taxon>
        <taxon>Sar</taxon>
        <taxon>Stramenopiles</taxon>
        <taxon>Oomycota</taxon>
        <taxon>Saprolegniomycetes</taxon>
        <taxon>Saprolegniales</taxon>
        <taxon>Achlyaceae</taxon>
        <taxon>Achlya</taxon>
    </lineage>
</organism>
<sequence>MTGTLIQIWFNPRVVTQTWLLLAFSAANWILVFVLEGFVYPYQSKGASNPCALATSTNCLLYDAIPHTYYQSALYAGVVIVLAILSIYVHSHFTSSSPHLPDNSSVLRHFNMKDIHELVTSTEGCIRLSPDGVPMLDTGVLTVQNLLQVSNSYLARASTIQYELLYHAMPSDMHKMLCSRMVGSLRVFEIRHNAITHK</sequence>
<name>A0A1V9Y427_ACHHY</name>
<feature type="transmembrane region" description="Helical" evidence="1">
    <location>
        <begin position="69"/>
        <end position="89"/>
    </location>
</feature>
<dbReference type="OrthoDB" id="10476593at2759"/>
<accession>A0A1V9Y427</accession>
<dbReference type="EMBL" id="JNBR01003022">
    <property type="protein sequence ID" value="OQR80457.1"/>
    <property type="molecule type" value="Genomic_DNA"/>
</dbReference>
<gene>
    <name evidence="2" type="ORF">ACHHYP_17529</name>
</gene>
<dbReference type="Proteomes" id="UP000243579">
    <property type="component" value="Unassembled WGS sequence"/>
</dbReference>
<feature type="transmembrane region" description="Helical" evidence="1">
    <location>
        <begin position="20"/>
        <end position="40"/>
    </location>
</feature>
<keyword evidence="1" id="KW-0472">Membrane</keyword>
<keyword evidence="3" id="KW-1185">Reference proteome</keyword>
<evidence type="ECO:0000256" key="1">
    <source>
        <dbReference type="SAM" id="Phobius"/>
    </source>
</evidence>